<accession>A0A0E0LK99</accession>
<organism evidence="1">
    <name type="scientific">Oryza punctata</name>
    <name type="common">Red rice</name>
    <dbReference type="NCBI Taxonomy" id="4537"/>
    <lineage>
        <taxon>Eukaryota</taxon>
        <taxon>Viridiplantae</taxon>
        <taxon>Streptophyta</taxon>
        <taxon>Embryophyta</taxon>
        <taxon>Tracheophyta</taxon>
        <taxon>Spermatophyta</taxon>
        <taxon>Magnoliopsida</taxon>
        <taxon>Liliopsida</taxon>
        <taxon>Poales</taxon>
        <taxon>Poaceae</taxon>
        <taxon>BOP clade</taxon>
        <taxon>Oryzoideae</taxon>
        <taxon>Oryzeae</taxon>
        <taxon>Oryzinae</taxon>
        <taxon>Oryza</taxon>
    </lineage>
</organism>
<evidence type="ECO:0000313" key="1">
    <source>
        <dbReference type="EnsemblPlants" id="OPUNC07G12060.1"/>
    </source>
</evidence>
<dbReference type="Proteomes" id="UP000026962">
    <property type="component" value="Chromosome 7"/>
</dbReference>
<dbReference type="Gramene" id="OPUNC07G12060.1">
    <property type="protein sequence ID" value="OPUNC07G12060.1"/>
    <property type="gene ID" value="OPUNC07G12060"/>
</dbReference>
<protein>
    <submittedName>
        <fullName evidence="1">Uncharacterized protein</fullName>
    </submittedName>
</protein>
<sequence length="98" mass="10175">MPPPEERRKPSPVESRERTQLFFQRLGVGVPLPVPTELPAAYSALVRGVLSSAAVSAPASPAPPRVSCTLSVSPAAVVSPSSSSSLIPYQEGALLDPL</sequence>
<dbReference type="STRING" id="4537.A0A0E0LK99"/>
<dbReference type="EnsemblPlants" id="OPUNC07G12060.1">
    <property type="protein sequence ID" value="OPUNC07G12060.1"/>
    <property type="gene ID" value="OPUNC07G12060"/>
</dbReference>
<proteinExistence type="predicted"/>
<reference evidence="1" key="2">
    <citation type="submission" date="2018-05" db="EMBL/GenBank/DDBJ databases">
        <title>OpunRS2 (Oryza punctata Reference Sequence Version 2).</title>
        <authorList>
            <person name="Zhang J."/>
            <person name="Kudrna D."/>
            <person name="Lee S."/>
            <person name="Talag J."/>
            <person name="Welchert J."/>
            <person name="Wing R.A."/>
        </authorList>
    </citation>
    <scope>NUCLEOTIDE SEQUENCE [LARGE SCALE GENOMIC DNA]</scope>
</reference>
<keyword evidence="2" id="KW-1185">Reference proteome</keyword>
<dbReference type="HOGENOM" id="CLU_2337276_0_0_1"/>
<name>A0A0E0LK99_ORYPU</name>
<reference evidence="1" key="1">
    <citation type="submission" date="2015-04" db="UniProtKB">
        <authorList>
            <consortium name="EnsemblPlants"/>
        </authorList>
    </citation>
    <scope>IDENTIFICATION</scope>
</reference>
<dbReference type="AlphaFoldDB" id="A0A0E0LK99"/>
<evidence type="ECO:0000313" key="2">
    <source>
        <dbReference type="Proteomes" id="UP000026962"/>
    </source>
</evidence>